<dbReference type="Proteomes" id="UP000799118">
    <property type="component" value="Unassembled WGS sequence"/>
</dbReference>
<protein>
    <recommendedName>
        <fullName evidence="1">GYF domain-containing protein</fullName>
    </recommendedName>
</protein>
<accession>A0A6A4HE60</accession>
<dbReference type="SUPFAM" id="SSF55277">
    <property type="entry name" value="GYF domain"/>
    <property type="match status" value="1"/>
</dbReference>
<keyword evidence="3" id="KW-1185">Reference proteome</keyword>
<dbReference type="InterPro" id="IPR003169">
    <property type="entry name" value="GYF"/>
</dbReference>
<proteinExistence type="predicted"/>
<name>A0A6A4HE60_9AGAR</name>
<dbReference type="Pfam" id="PF02213">
    <property type="entry name" value="GYF"/>
    <property type="match status" value="1"/>
</dbReference>
<dbReference type="AlphaFoldDB" id="A0A6A4HE60"/>
<dbReference type="Gene3D" id="3.30.1490.40">
    <property type="match status" value="1"/>
</dbReference>
<dbReference type="InterPro" id="IPR035445">
    <property type="entry name" value="GYF-like_dom_sf"/>
</dbReference>
<dbReference type="SMART" id="SM00444">
    <property type="entry name" value="GYF"/>
    <property type="match status" value="1"/>
</dbReference>
<dbReference type="EMBL" id="ML769509">
    <property type="protein sequence ID" value="KAE9396679.1"/>
    <property type="molecule type" value="Genomic_DNA"/>
</dbReference>
<dbReference type="OrthoDB" id="6415790at2759"/>
<reference evidence="2" key="1">
    <citation type="journal article" date="2019" name="Environ. Microbiol.">
        <title>Fungal ecological strategies reflected in gene transcription - a case study of two litter decomposers.</title>
        <authorList>
            <person name="Barbi F."/>
            <person name="Kohler A."/>
            <person name="Barry K."/>
            <person name="Baskaran P."/>
            <person name="Daum C."/>
            <person name="Fauchery L."/>
            <person name="Ihrmark K."/>
            <person name="Kuo A."/>
            <person name="LaButti K."/>
            <person name="Lipzen A."/>
            <person name="Morin E."/>
            <person name="Grigoriev I.V."/>
            <person name="Henrissat B."/>
            <person name="Lindahl B."/>
            <person name="Martin F."/>
        </authorList>
    </citation>
    <scope>NUCLEOTIDE SEQUENCE</scope>
    <source>
        <strain evidence="2">JB14</strain>
    </source>
</reference>
<feature type="domain" description="GYF" evidence="1">
    <location>
        <begin position="26"/>
        <end position="75"/>
    </location>
</feature>
<feature type="non-terminal residue" evidence="2">
    <location>
        <position position="1"/>
    </location>
</feature>
<organism evidence="2 3">
    <name type="scientific">Gymnopus androsaceus JB14</name>
    <dbReference type="NCBI Taxonomy" id="1447944"/>
    <lineage>
        <taxon>Eukaryota</taxon>
        <taxon>Fungi</taxon>
        <taxon>Dikarya</taxon>
        <taxon>Basidiomycota</taxon>
        <taxon>Agaricomycotina</taxon>
        <taxon>Agaricomycetes</taxon>
        <taxon>Agaricomycetidae</taxon>
        <taxon>Agaricales</taxon>
        <taxon>Marasmiineae</taxon>
        <taxon>Omphalotaceae</taxon>
        <taxon>Gymnopus</taxon>
    </lineage>
</organism>
<feature type="non-terminal residue" evidence="2">
    <location>
        <position position="104"/>
    </location>
</feature>
<sequence>AQSLTDSPASTLASIGPPPGLVHLANVEWSYLDPQCQVQGPFKADVMQIWSDEGYFTDEQFIKRTTLETEWITLGELKRRAGNSSKVFLTPISVHTSPGLIRHR</sequence>
<dbReference type="PROSITE" id="PS50829">
    <property type="entry name" value="GYF"/>
    <property type="match status" value="1"/>
</dbReference>
<evidence type="ECO:0000259" key="1">
    <source>
        <dbReference type="PROSITE" id="PS50829"/>
    </source>
</evidence>
<gene>
    <name evidence="2" type="ORF">BT96DRAFT_786875</name>
</gene>
<evidence type="ECO:0000313" key="2">
    <source>
        <dbReference type="EMBL" id="KAE9396679.1"/>
    </source>
</evidence>
<evidence type="ECO:0000313" key="3">
    <source>
        <dbReference type="Proteomes" id="UP000799118"/>
    </source>
</evidence>